<feature type="compositionally biased region" description="Basic and acidic residues" evidence="1">
    <location>
        <begin position="17"/>
        <end position="34"/>
    </location>
</feature>
<accession>A0ABR1V4C6</accession>
<dbReference type="EMBL" id="JAQQWN010000009">
    <property type="protein sequence ID" value="KAK8065120.1"/>
    <property type="molecule type" value="Genomic_DNA"/>
</dbReference>
<evidence type="ECO:0000313" key="2">
    <source>
        <dbReference type="EMBL" id="KAK8065120.1"/>
    </source>
</evidence>
<name>A0ABR1V4C6_9PEZI</name>
<dbReference type="RefSeq" id="XP_066661874.1">
    <property type="nucleotide sequence ID" value="XM_066816182.1"/>
</dbReference>
<comment type="caution">
    <text evidence="2">The sequence shown here is derived from an EMBL/GenBank/DDBJ whole genome shotgun (WGS) entry which is preliminary data.</text>
</comment>
<dbReference type="GeneID" id="92049242"/>
<proteinExistence type="predicted"/>
<organism evidence="2 3">
    <name type="scientific">Apiospora hydei</name>
    <dbReference type="NCBI Taxonomy" id="1337664"/>
    <lineage>
        <taxon>Eukaryota</taxon>
        <taxon>Fungi</taxon>
        <taxon>Dikarya</taxon>
        <taxon>Ascomycota</taxon>
        <taxon>Pezizomycotina</taxon>
        <taxon>Sordariomycetes</taxon>
        <taxon>Xylariomycetidae</taxon>
        <taxon>Amphisphaeriales</taxon>
        <taxon>Apiosporaceae</taxon>
        <taxon>Apiospora</taxon>
    </lineage>
</organism>
<evidence type="ECO:0000313" key="3">
    <source>
        <dbReference type="Proteomes" id="UP001433268"/>
    </source>
</evidence>
<feature type="region of interest" description="Disordered" evidence="1">
    <location>
        <begin position="1"/>
        <end position="34"/>
    </location>
</feature>
<reference evidence="2 3" key="1">
    <citation type="submission" date="2023-01" db="EMBL/GenBank/DDBJ databases">
        <title>Analysis of 21 Apiospora genomes using comparative genomics revels a genus with tremendous synthesis potential of carbohydrate active enzymes and secondary metabolites.</title>
        <authorList>
            <person name="Sorensen T."/>
        </authorList>
    </citation>
    <scope>NUCLEOTIDE SEQUENCE [LARGE SCALE GENOMIC DNA]</scope>
    <source>
        <strain evidence="2 3">CBS 114990</strain>
    </source>
</reference>
<keyword evidence="3" id="KW-1185">Reference proteome</keyword>
<dbReference type="Proteomes" id="UP001433268">
    <property type="component" value="Unassembled WGS sequence"/>
</dbReference>
<feature type="compositionally biased region" description="Polar residues" evidence="1">
    <location>
        <begin position="1"/>
        <end position="12"/>
    </location>
</feature>
<protein>
    <submittedName>
        <fullName evidence="2">Uncharacterized protein</fullName>
    </submittedName>
</protein>
<evidence type="ECO:0000256" key="1">
    <source>
        <dbReference type="SAM" id="MobiDB-lite"/>
    </source>
</evidence>
<gene>
    <name evidence="2" type="ORF">PG997_011867</name>
</gene>
<sequence length="248" mass="26805">MVSQEGESNPHLNAQLHDARKTQEAAQTDLDKEQDRAFSSFTKARKYGITENQTFHEWAAGRNFPAYLLTRDRLAAAAAKLDNLQHQADGPKAAQLSRDRAAVANGLEPVHSCPGYNMQAGVGNNLQSEGQPIPESPFPRVALYSAPHYRAFVQGAQRQAAVGTYNPDDLVEFTVNPSDDPSKFHFGQTTATGEVGFGYSSWLALNTGGSNSSSSSSTLGITGEDASSVKIKMTFDKLEKIPITLGSW</sequence>